<protein>
    <submittedName>
        <fullName evidence="1">Uncharacterized protein</fullName>
    </submittedName>
</protein>
<dbReference type="AlphaFoldDB" id="A0A318TIE9"/>
<evidence type="ECO:0000313" key="2">
    <source>
        <dbReference type="Proteomes" id="UP000247416"/>
    </source>
</evidence>
<dbReference type="EMBL" id="QJTJ01000036">
    <property type="protein sequence ID" value="PYF02858.1"/>
    <property type="molecule type" value="Genomic_DNA"/>
</dbReference>
<dbReference type="Proteomes" id="UP000247416">
    <property type="component" value="Unassembled WGS sequence"/>
</dbReference>
<reference evidence="1 2" key="1">
    <citation type="submission" date="2018-06" db="EMBL/GenBank/DDBJ databases">
        <title>Genomic Encyclopedia of Archaeal and Bacterial Type Strains, Phase II (KMG-II): from individual species to whole genera.</title>
        <authorList>
            <person name="Goeker M."/>
        </authorList>
    </citation>
    <scope>NUCLEOTIDE SEQUENCE [LARGE SCALE GENOMIC DNA]</scope>
    <source>
        <strain evidence="1 2">KACC 16626</strain>
    </source>
</reference>
<organism evidence="1 2">
    <name type="scientific">Ureibacillus chungkukjangi</name>
    <dbReference type="NCBI Taxonomy" id="1202712"/>
    <lineage>
        <taxon>Bacteria</taxon>
        <taxon>Bacillati</taxon>
        <taxon>Bacillota</taxon>
        <taxon>Bacilli</taxon>
        <taxon>Bacillales</taxon>
        <taxon>Caryophanaceae</taxon>
        <taxon>Ureibacillus</taxon>
    </lineage>
</organism>
<sequence length="148" mass="17323">MKEMNLLVNYLIDDKLSTIPTKALSKRTTDGELESIHYEIFIVNQHVISKISGVSELGVKNLQKALPNNIRIAACQTCRYGNFSPYGDNDNEIYCLRDFEFTNKNDVCEIFSDQSNLEEIKRHLLDYCSNYKPISLKDYYTYNDWEWD</sequence>
<dbReference type="OrthoDB" id="2087097at2"/>
<comment type="caution">
    <text evidence="1">The sequence shown here is derived from an EMBL/GenBank/DDBJ whole genome shotgun (WGS) entry which is preliminary data.</text>
</comment>
<keyword evidence="2" id="KW-1185">Reference proteome</keyword>
<accession>A0A318TIE9</accession>
<proteinExistence type="predicted"/>
<gene>
    <name evidence="1" type="ORF">BJ095_13619</name>
</gene>
<dbReference type="RefSeq" id="WP_107933095.1">
    <property type="nucleotide sequence ID" value="NZ_PYWJ01000004.1"/>
</dbReference>
<evidence type="ECO:0000313" key="1">
    <source>
        <dbReference type="EMBL" id="PYF02858.1"/>
    </source>
</evidence>
<name>A0A318TIE9_9BACL</name>